<accession>A0ABV6RDB8</accession>
<evidence type="ECO:0000313" key="1">
    <source>
        <dbReference type="EMBL" id="MFC0674975.1"/>
    </source>
</evidence>
<comment type="caution">
    <text evidence="1">The sequence shown here is derived from an EMBL/GenBank/DDBJ whole genome shotgun (WGS) entry which is preliminary data.</text>
</comment>
<sequence>MKKLVKTTAFLLGATAAGLLVWRKIEADRLENDLWSEAEAISAQQDAQSASQK</sequence>
<reference evidence="1 2" key="1">
    <citation type="submission" date="2024-09" db="EMBL/GenBank/DDBJ databases">
        <authorList>
            <person name="Sun Q."/>
            <person name="Mori K."/>
        </authorList>
    </citation>
    <scope>NUCLEOTIDE SEQUENCE [LARGE SCALE GENOMIC DNA]</scope>
    <source>
        <strain evidence="1 2">CICC 10874</strain>
    </source>
</reference>
<evidence type="ECO:0000313" key="2">
    <source>
        <dbReference type="Proteomes" id="UP001589793"/>
    </source>
</evidence>
<keyword evidence="2" id="KW-1185">Reference proteome</keyword>
<proteinExistence type="predicted"/>
<name>A0ABV6RDB8_9MICO</name>
<dbReference type="EMBL" id="JBHLSV010000017">
    <property type="protein sequence ID" value="MFC0674975.1"/>
    <property type="molecule type" value="Genomic_DNA"/>
</dbReference>
<dbReference type="Proteomes" id="UP001589793">
    <property type="component" value="Unassembled WGS sequence"/>
</dbReference>
<dbReference type="NCBIfam" id="NF038356">
    <property type="entry name" value="actino_DLW39"/>
    <property type="match status" value="1"/>
</dbReference>
<dbReference type="RefSeq" id="WP_376981566.1">
    <property type="nucleotide sequence ID" value="NZ_JBHLSV010000017.1"/>
</dbReference>
<dbReference type="InterPro" id="IPR047990">
    <property type="entry name" value="DLW39-like"/>
</dbReference>
<gene>
    <name evidence="1" type="ORF">ACFFF6_13490</name>
</gene>
<organism evidence="1 2">
    <name type="scientific">Brachybacterium hainanense</name>
    <dbReference type="NCBI Taxonomy" id="1541174"/>
    <lineage>
        <taxon>Bacteria</taxon>
        <taxon>Bacillati</taxon>
        <taxon>Actinomycetota</taxon>
        <taxon>Actinomycetes</taxon>
        <taxon>Micrococcales</taxon>
        <taxon>Dermabacteraceae</taxon>
        <taxon>Brachybacterium</taxon>
    </lineage>
</organism>
<protein>
    <submittedName>
        <fullName evidence="1">DLW-39 family protein</fullName>
    </submittedName>
</protein>